<dbReference type="EMBL" id="CP000359">
    <property type="protein sequence ID" value="ABF45659.1"/>
    <property type="molecule type" value="Genomic_DNA"/>
</dbReference>
<dbReference type="AlphaFoldDB" id="Q1IYM5"/>
<dbReference type="STRING" id="319795.Dgeo_1364"/>
<evidence type="ECO:0000313" key="1">
    <source>
        <dbReference type="EMBL" id="ABF45659.1"/>
    </source>
</evidence>
<organism evidence="1 2">
    <name type="scientific">Deinococcus geothermalis (strain DSM 11300 / CIP 105573 / AG-3a)</name>
    <dbReference type="NCBI Taxonomy" id="319795"/>
    <lineage>
        <taxon>Bacteria</taxon>
        <taxon>Thermotogati</taxon>
        <taxon>Deinococcota</taxon>
        <taxon>Deinococci</taxon>
        <taxon>Deinococcales</taxon>
        <taxon>Deinococcaceae</taxon>
        <taxon>Deinococcus</taxon>
    </lineage>
</organism>
<keyword evidence="2" id="KW-1185">Reference proteome</keyword>
<accession>Q1IYM5</accession>
<protein>
    <submittedName>
        <fullName evidence="1">Uncharacterized protein</fullName>
    </submittedName>
</protein>
<gene>
    <name evidence="1" type="ordered locus">Dgeo_1364</name>
</gene>
<dbReference type="RefSeq" id="WP_011530496.1">
    <property type="nucleotide sequence ID" value="NC_008025.1"/>
</dbReference>
<dbReference type="HOGENOM" id="CLU_2914842_0_0_0"/>
<dbReference type="KEGG" id="dge:Dgeo_1364"/>
<dbReference type="Proteomes" id="UP000002431">
    <property type="component" value="Chromosome"/>
</dbReference>
<reference evidence="1" key="1">
    <citation type="submission" date="2006-04" db="EMBL/GenBank/DDBJ databases">
        <title>Complete sequence of chromosome of Deinococcus geothermalis DSM 11300.</title>
        <authorList>
            <consortium name="US DOE Joint Genome Institute"/>
            <person name="Copeland A."/>
            <person name="Lucas S."/>
            <person name="Lapidus A."/>
            <person name="Barry K."/>
            <person name="Detter J.C."/>
            <person name="Glavina del Rio T."/>
            <person name="Hammon N."/>
            <person name="Israni S."/>
            <person name="Dalin E."/>
            <person name="Tice H."/>
            <person name="Pitluck S."/>
            <person name="Brettin T."/>
            <person name="Bruce D."/>
            <person name="Han C."/>
            <person name="Tapia R."/>
            <person name="Saunders E."/>
            <person name="Gilna P."/>
            <person name="Schmutz J."/>
            <person name="Larimer F."/>
            <person name="Land M."/>
            <person name="Hauser L."/>
            <person name="Kyrpides N."/>
            <person name="Kim E."/>
            <person name="Daly M.J."/>
            <person name="Fredrickson J.K."/>
            <person name="Makarova K.S."/>
            <person name="Gaidamakova E.K."/>
            <person name="Zhai M."/>
            <person name="Richardson P."/>
        </authorList>
    </citation>
    <scope>NUCLEOTIDE SEQUENCE</scope>
    <source>
        <strain evidence="1">DSM 11300</strain>
    </source>
</reference>
<evidence type="ECO:0000313" key="2">
    <source>
        <dbReference type="Proteomes" id="UP000002431"/>
    </source>
</evidence>
<proteinExistence type="predicted"/>
<sequence>MSSAATIRPQVTVCALRVQTLVQRLRLAASVIESRGQAQLPALLREDAAALERALSEQVAS</sequence>
<name>Q1IYM5_DEIGD</name>